<feature type="domain" description="Polypeptide-transport-associated ShlB-type" evidence="6">
    <location>
        <begin position="91"/>
        <end position="150"/>
    </location>
</feature>
<reference evidence="7" key="1">
    <citation type="journal article" date="2023" name="Microbiol Resour">
        <title>Genome Sequences of Rhodoplanes serenus and Two Thermotolerant Strains, Rhodoplanes tepidamans and 'Rhodoplanes cryptolactis,' Further Refine the Genus.</title>
        <authorList>
            <person name="Rayyan A.A."/>
            <person name="Kyndt J.A."/>
        </authorList>
    </citation>
    <scope>NUCLEOTIDE SEQUENCE</scope>
    <source>
        <strain evidence="7">DSM 9987</strain>
    </source>
</reference>
<dbReference type="PANTHER" id="PTHR34597">
    <property type="entry name" value="SLR1661 PROTEIN"/>
    <property type="match status" value="1"/>
</dbReference>
<dbReference type="EMBL" id="JAQQLI010000054">
    <property type="protein sequence ID" value="MDC7788865.1"/>
    <property type="molecule type" value="Genomic_DNA"/>
</dbReference>
<feature type="chain" id="PRO_5046233103" evidence="4">
    <location>
        <begin position="23"/>
        <end position="584"/>
    </location>
</feature>
<evidence type="ECO:0000259" key="6">
    <source>
        <dbReference type="Pfam" id="PF08479"/>
    </source>
</evidence>
<keyword evidence="1" id="KW-0472">Membrane</keyword>
<dbReference type="Pfam" id="PF08479">
    <property type="entry name" value="POTRA_2"/>
    <property type="match status" value="1"/>
</dbReference>
<dbReference type="Gene3D" id="3.10.20.310">
    <property type="entry name" value="membrane protein fhac"/>
    <property type="match status" value="1"/>
</dbReference>
<feature type="signal peptide" evidence="4">
    <location>
        <begin position="1"/>
        <end position="22"/>
    </location>
</feature>
<accession>A0ABT5JGM7</accession>
<keyword evidence="4" id="KW-0732">Signal</keyword>
<evidence type="ECO:0000256" key="2">
    <source>
        <dbReference type="ARBA" id="ARBA00022692"/>
    </source>
</evidence>
<evidence type="ECO:0000313" key="8">
    <source>
        <dbReference type="Proteomes" id="UP001165652"/>
    </source>
</evidence>
<dbReference type="InterPro" id="IPR051544">
    <property type="entry name" value="TPS_OM_transporter"/>
</dbReference>
<evidence type="ECO:0000256" key="1">
    <source>
        <dbReference type="ARBA" id="ARBA00022452"/>
    </source>
</evidence>
<keyword evidence="1" id="KW-1134">Transmembrane beta strand</keyword>
<feature type="domain" description="Haemolysin activator HlyB C-terminal" evidence="5">
    <location>
        <begin position="219"/>
        <end position="509"/>
    </location>
</feature>
<gene>
    <name evidence="7" type="ORF">PQJ73_24535</name>
</gene>
<dbReference type="Proteomes" id="UP001165652">
    <property type="component" value="Unassembled WGS sequence"/>
</dbReference>
<sequence length="584" mass="61789">MRTSGAAWTGLCCLVAWPIALATATTAVAQALPPSTSQVEPPVISPAPILAPRIVLPRVEAGATVPEQAKALTFVLTGVDVADEFEDMAAARRDLEAPLIGRRVTVAQLFELAAALQAAYVRAGYPLVRIVIVPQELDKSARVALRVVDGFVERIDAEALPAPARSRVAAVLAPLLRKPRLTQGELERRLLIAGEAPGLLLNAIFAAGKETGGTVLVLTGRWKPLSGTAYVDNGMPAVFGTGQLVLSGSANGGLGFGEQFFVSVAGLPDRDWITAHPTRRYLTAGFALPIGIDGLKFDATATSGRTTPRVSGLSVSQGVLDQWRTRLAYDLVKRRDLEITAAARLDATDERLFSLFFEPPIPLSLDRVRAVRGGFEGIWRGRETGTVVTFGGLYSRGIDGLGARTAADAVGGTPLSRAGADAVFDKLEGHVEINQALPSDMFVMLAAAGQTSFGKPLLKSEQFDLVGPRLLSGFSAGSFPGDTAWAARIEFGRNFGLPVGPDPLVLTPYLFGATGERILIEPTVLEQPSVHATNLGAGLRFAVPTGDLAASLSGFVEASAQRNDDPLDRDQNGWRLFAGALLRY</sequence>
<reference evidence="7" key="2">
    <citation type="submission" date="2023-02" db="EMBL/GenBank/DDBJ databases">
        <authorList>
            <person name="Rayyan A."/>
            <person name="Meyer T."/>
            <person name="Kyndt J.A."/>
        </authorList>
    </citation>
    <scope>NUCLEOTIDE SEQUENCE</scope>
    <source>
        <strain evidence="7">DSM 9987</strain>
    </source>
</reference>
<comment type="caution">
    <text evidence="7">The sequence shown here is derived from an EMBL/GenBank/DDBJ whole genome shotgun (WGS) entry which is preliminary data.</text>
</comment>
<organism evidence="7 8">
    <name type="scientific">Rhodoplanes tepidamans</name>
    <name type="common">Rhodoplanes cryptolactis</name>
    <dbReference type="NCBI Taxonomy" id="200616"/>
    <lineage>
        <taxon>Bacteria</taxon>
        <taxon>Pseudomonadati</taxon>
        <taxon>Pseudomonadota</taxon>
        <taxon>Alphaproteobacteria</taxon>
        <taxon>Hyphomicrobiales</taxon>
        <taxon>Nitrobacteraceae</taxon>
        <taxon>Rhodoplanes</taxon>
    </lineage>
</organism>
<evidence type="ECO:0000256" key="4">
    <source>
        <dbReference type="SAM" id="SignalP"/>
    </source>
</evidence>
<dbReference type="InterPro" id="IPR005565">
    <property type="entry name" value="Hemolysn_activator_HlyB_C"/>
</dbReference>
<proteinExistence type="predicted"/>
<keyword evidence="2" id="KW-0812">Transmembrane</keyword>
<name>A0ABT5JGM7_RHOTP</name>
<keyword evidence="8" id="KW-1185">Reference proteome</keyword>
<dbReference type="Pfam" id="PF03865">
    <property type="entry name" value="ShlB"/>
    <property type="match status" value="1"/>
</dbReference>
<evidence type="ECO:0000313" key="7">
    <source>
        <dbReference type="EMBL" id="MDC7788865.1"/>
    </source>
</evidence>
<dbReference type="Gene3D" id="2.40.160.50">
    <property type="entry name" value="membrane protein fhac: a member of the omp85/tpsb transporter family"/>
    <property type="match status" value="1"/>
</dbReference>
<dbReference type="InterPro" id="IPR013686">
    <property type="entry name" value="Polypept-transport_assoc_ShlB"/>
</dbReference>
<dbReference type="RefSeq" id="WP_272779698.1">
    <property type="nucleotide sequence ID" value="NZ_JAQQLI010000054.1"/>
</dbReference>
<evidence type="ECO:0000256" key="3">
    <source>
        <dbReference type="ARBA" id="ARBA00023237"/>
    </source>
</evidence>
<evidence type="ECO:0000259" key="5">
    <source>
        <dbReference type="Pfam" id="PF03865"/>
    </source>
</evidence>
<protein>
    <submittedName>
        <fullName evidence="7">POTRA domain-containing protein</fullName>
    </submittedName>
</protein>
<dbReference type="PANTHER" id="PTHR34597:SF6">
    <property type="entry name" value="BLR6126 PROTEIN"/>
    <property type="match status" value="1"/>
</dbReference>
<keyword evidence="3" id="KW-0998">Cell outer membrane</keyword>